<proteinExistence type="predicted"/>
<feature type="chain" id="PRO_5035314899" evidence="2">
    <location>
        <begin position="24"/>
        <end position="393"/>
    </location>
</feature>
<dbReference type="InterPro" id="IPR035940">
    <property type="entry name" value="CAP_sf"/>
</dbReference>
<dbReference type="PROSITE" id="PS51257">
    <property type="entry name" value="PROKAR_LIPOPROTEIN"/>
    <property type="match status" value="1"/>
</dbReference>
<feature type="region of interest" description="Disordered" evidence="1">
    <location>
        <begin position="66"/>
        <end position="171"/>
    </location>
</feature>
<dbReference type="PROSITE" id="PS01009">
    <property type="entry name" value="CRISP_1"/>
    <property type="match status" value="1"/>
</dbReference>
<feature type="signal peptide" evidence="2">
    <location>
        <begin position="1"/>
        <end position="23"/>
    </location>
</feature>
<protein>
    <submittedName>
        <fullName evidence="4">Venom allergen 5</fullName>
    </submittedName>
</protein>
<organism evidence="4 5">
    <name type="scientific">Chionoecetes opilio</name>
    <name type="common">Atlantic snow crab</name>
    <name type="synonym">Cancer opilio</name>
    <dbReference type="NCBI Taxonomy" id="41210"/>
    <lineage>
        <taxon>Eukaryota</taxon>
        <taxon>Metazoa</taxon>
        <taxon>Ecdysozoa</taxon>
        <taxon>Arthropoda</taxon>
        <taxon>Crustacea</taxon>
        <taxon>Multicrustacea</taxon>
        <taxon>Malacostraca</taxon>
        <taxon>Eumalacostraca</taxon>
        <taxon>Eucarida</taxon>
        <taxon>Decapoda</taxon>
        <taxon>Pleocyemata</taxon>
        <taxon>Brachyura</taxon>
        <taxon>Eubrachyura</taxon>
        <taxon>Majoidea</taxon>
        <taxon>Majidae</taxon>
        <taxon>Chionoecetes</taxon>
    </lineage>
</organism>
<evidence type="ECO:0000256" key="1">
    <source>
        <dbReference type="SAM" id="MobiDB-lite"/>
    </source>
</evidence>
<dbReference type="SMART" id="SM00198">
    <property type="entry name" value="SCP"/>
    <property type="match status" value="1"/>
</dbReference>
<comment type="caution">
    <text evidence="4">The sequence shown here is derived from an EMBL/GenBank/DDBJ whole genome shotgun (WGS) entry which is preliminary data.</text>
</comment>
<feature type="compositionally biased region" description="Acidic residues" evidence="1">
    <location>
        <begin position="146"/>
        <end position="168"/>
    </location>
</feature>
<feature type="domain" description="SCP" evidence="3">
    <location>
        <begin position="198"/>
        <end position="367"/>
    </location>
</feature>
<dbReference type="InterPro" id="IPR014044">
    <property type="entry name" value="CAP_dom"/>
</dbReference>
<dbReference type="InterPro" id="IPR001283">
    <property type="entry name" value="CRISP-related"/>
</dbReference>
<dbReference type="AlphaFoldDB" id="A0A8J4Y889"/>
<name>A0A8J4Y889_CHIOP</name>
<reference evidence="4" key="1">
    <citation type="submission" date="2020-07" db="EMBL/GenBank/DDBJ databases">
        <title>The High-quality genome of the commercially important snow crab, Chionoecetes opilio.</title>
        <authorList>
            <person name="Jeong J.-H."/>
            <person name="Ryu S."/>
        </authorList>
    </citation>
    <scope>NUCLEOTIDE SEQUENCE</scope>
    <source>
        <strain evidence="4">MADBK_172401_WGS</strain>
        <tissue evidence="4">Digestive gland</tissue>
    </source>
</reference>
<dbReference type="PANTHER" id="PTHR10334">
    <property type="entry name" value="CYSTEINE-RICH SECRETORY PROTEIN-RELATED"/>
    <property type="match status" value="1"/>
</dbReference>
<accession>A0A8J4Y889</accession>
<feature type="compositionally biased region" description="Acidic residues" evidence="1">
    <location>
        <begin position="94"/>
        <end position="114"/>
    </location>
</feature>
<gene>
    <name evidence="4" type="primary">VA5</name>
    <name evidence="4" type="ORF">GWK47_052252</name>
</gene>
<sequence>MSRAWVGVAVMVMVTLFSGGCDTKDALPSMDGLLQAREIEKQLNLIDTLLMNLVDGYNCRTPKLAKEKNAAEGDEEETTHDGEETTGSTREEKEIEEEKEEEEKEKEERQEEETTGGTGEEKGEEEKEAEEVEKEEKEAEEKTGEEGEEKVEEEEEEEVKDEKEEEEKCDYAKKGKDHTMLLPPNEECNVIRTGITDVEKELILSLHNDLRSKVAEGNESQGDPGPQLPAADMHQLIWNDEMAKVAQAWAAQCPDGHDSEQYRRLCSRKYRTGQNINYYWSTADEGNQWQKAISNWYSEVKDIAAETAKSFMPHRTKKIGHYTQLIWGKTKEIGCGMVYYQTERHGINYTNSITHVCNYGPAGNILKRPFYDHGQAASTCPETQSNKYPALCI</sequence>
<dbReference type="CDD" id="cd05380">
    <property type="entry name" value="CAP_euk"/>
    <property type="match status" value="1"/>
</dbReference>
<dbReference type="OrthoDB" id="414826at2759"/>
<dbReference type="SUPFAM" id="SSF55797">
    <property type="entry name" value="PR-1-like"/>
    <property type="match status" value="1"/>
</dbReference>
<evidence type="ECO:0000313" key="5">
    <source>
        <dbReference type="Proteomes" id="UP000770661"/>
    </source>
</evidence>
<evidence type="ECO:0000256" key="2">
    <source>
        <dbReference type="SAM" id="SignalP"/>
    </source>
</evidence>
<dbReference type="EMBL" id="JACEEZ010015863">
    <property type="protein sequence ID" value="KAG0718541.1"/>
    <property type="molecule type" value="Genomic_DNA"/>
</dbReference>
<dbReference type="Proteomes" id="UP000770661">
    <property type="component" value="Unassembled WGS sequence"/>
</dbReference>
<dbReference type="InterPro" id="IPR002413">
    <property type="entry name" value="V5_allergen-like"/>
</dbReference>
<dbReference type="InterPro" id="IPR018244">
    <property type="entry name" value="Allrgn_V5/Tpx1_CS"/>
</dbReference>
<feature type="compositionally biased region" description="Basic and acidic residues" evidence="1">
    <location>
        <begin position="79"/>
        <end position="93"/>
    </location>
</feature>
<feature type="compositionally biased region" description="Basic and acidic residues" evidence="1">
    <location>
        <begin position="134"/>
        <end position="145"/>
    </location>
</feature>
<evidence type="ECO:0000259" key="3">
    <source>
        <dbReference type="SMART" id="SM00198"/>
    </source>
</evidence>
<dbReference type="PRINTS" id="PR00838">
    <property type="entry name" value="V5ALLERGEN"/>
</dbReference>
<dbReference type="PRINTS" id="PR00837">
    <property type="entry name" value="V5TPXLIKE"/>
</dbReference>
<keyword evidence="2" id="KW-0732">Signal</keyword>
<dbReference type="Pfam" id="PF00188">
    <property type="entry name" value="CAP"/>
    <property type="match status" value="1"/>
</dbReference>
<dbReference type="GO" id="GO:0005576">
    <property type="term" value="C:extracellular region"/>
    <property type="evidence" value="ECO:0007669"/>
    <property type="project" value="InterPro"/>
</dbReference>
<evidence type="ECO:0000313" key="4">
    <source>
        <dbReference type="EMBL" id="KAG0718541.1"/>
    </source>
</evidence>
<keyword evidence="5" id="KW-1185">Reference proteome</keyword>
<dbReference type="Gene3D" id="3.40.33.10">
    <property type="entry name" value="CAP"/>
    <property type="match status" value="1"/>
</dbReference>